<accession>A0A5J6HFD6</accession>
<dbReference type="OrthoDB" id="4068927at2"/>
<protein>
    <submittedName>
        <fullName evidence="1">TIGR04255 family protein</fullName>
    </submittedName>
</protein>
<proteinExistence type="predicted"/>
<sequence length="268" mass="29710">MSEREVYPNSPLALVAIEVRHPTAAPLSSTQEAEIKRGVASVTPLSKPAHVQTVTITAGLNLGKPDVSTQTSPRFMSRDKALSVTFRDDALVVETTRYERYEVLRKLVTLALKVRQNVAPVDGIERVGIRYINEVRVPYVETPTNWQDWVRPALSGPTTLKTPTGLDLNSWQGVTLFGDPTQEASLVRHGLHEGYAVNPGGDLRRKTPPPGPFFLIDIDSFWLSTEETPAATPENTLTCLDRLNTSARELFESVITDRLRNEVLRNGI</sequence>
<reference evidence="1 2" key="1">
    <citation type="submission" date="2017-09" db="EMBL/GenBank/DDBJ databases">
        <authorList>
            <person name="Lee N."/>
            <person name="Cho B.-K."/>
        </authorList>
    </citation>
    <scope>NUCLEOTIDE SEQUENCE [LARGE SCALE GENOMIC DNA]</scope>
    <source>
        <strain evidence="1 2">ATCC 12461</strain>
    </source>
</reference>
<dbReference type="InterPro" id="IPR026349">
    <property type="entry name" value="CHP04255"/>
</dbReference>
<dbReference type="AlphaFoldDB" id="A0A5J6HFD6"/>
<gene>
    <name evidence="1" type="ORF">CP975_17210</name>
</gene>
<dbReference type="Proteomes" id="UP000326553">
    <property type="component" value="Chromosome"/>
</dbReference>
<evidence type="ECO:0000313" key="2">
    <source>
        <dbReference type="Proteomes" id="UP000326553"/>
    </source>
</evidence>
<dbReference type="NCBIfam" id="TIGR04255">
    <property type="entry name" value="sporadTIGR04255"/>
    <property type="match status" value="1"/>
</dbReference>
<evidence type="ECO:0000313" key="1">
    <source>
        <dbReference type="EMBL" id="QEV18989.1"/>
    </source>
</evidence>
<dbReference type="KEGG" id="salw:CP975_17210"/>
<dbReference type="RefSeq" id="WP_150477077.1">
    <property type="nucleotide sequence ID" value="NZ_CP023695.1"/>
</dbReference>
<dbReference type="EMBL" id="CP023695">
    <property type="protein sequence ID" value="QEV18989.1"/>
    <property type="molecule type" value="Genomic_DNA"/>
</dbReference>
<keyword evidence="2" id="KW-1185">Reference proteome</keyword>
<name>A0A5J6HFD6_STRAD</name>
<organism evidence="1 2">
    <name type="scientific">Streptomyces alboniger</name>
    <dbReference type="NCBI Taxonomy" id="132473"/>
    <lineage>
        <taxon>Bacteria</taxon>
        <taxon>Bacillati</taxon>
        <taxon>Actinomycetota</taxon>
        <taxon>Actinomycetes</taxon>
        <taxon>Kitasatosporales</taxon>
        <taxon>Streptomycetaceae</taxon>
        <taxon>Streptomyces</taxon>
        <taxon>Streptomyces aurantiacus group</taxon>
    </lineage>
</organism>